<dbReference type="RefSeq" id="WP_003389572.1">
    <property type="nucleotide sequence ID" value="NZ_APBN01000007.1"/>
</dbReference>
<sequence length="374" mass="39984">MPSIQSYLKEREHLILSDLERVVRAESPTHDKAAVDRCGEVFQELFRQHLGLSAEVIPMEKTGNHLRYQYGDGSEQILIMGHIDTVWDIGRLRYRLEGNKAYGPGIFDMKGGIIQALWALKACKDLGIALNKKVVFLLTSDEETGSDTSRSLIEEEAARSAAALVPEPAVAVSGALKTARKGVGQFTMTITGKAAHAGNHHEDGISAVEEMAHQILNLHALTDYAKGTTVNVGIASGGSRSNVVAEQARLDIDVRISSMAEAERVQAAINGAKPKLPGIKLETDGGLNRPPMERTVQTARLFALANQCADELGFTLTEASVGGGSDGNFTAALGIPTLDGLGAVGDGPHAEYEHVVIDHLAQRSALLALLLTKI</sequence>
<dbReference type="Gene3D" id="3.40.630.10">
    <property type="entry name" value="Zn peptidases"/>
    <property type="match status" value="1"/>
</dbReference>
<dbReference type="GO" id="GO:0046872">
    <property type="term" value="F:metal ion binding"/>
    <property type="evidence" value="ECO:0007669"/>
    <property type="project" value="UniProtKB-KW"/>
</dbReference>
<dbReference type="InterPro" id="IPR050072">
    <property type="entry name" value="Peptidase_M20A"/>
</dbReference>
<keyword evidence="1" id="KW-0479">Metal-binding</keyword>
<dbReference type="CDD" id="cd03885">
    <property type="entry name" value="M20_CPDG2"/>
    <property type="match status" value="1"/>
</dbReference>
<dbReference type="PIRSF" id="PIRSF037238">
    <property type="entry name" value="Carboxypeptidase_G2"/>
    <property type="match status" value="1"/>
</dbReference>
<dbReference type="Pfam" id="PF07687">
    <property type="entry name" value="M20_dimer"/>
    <property type="match status" value="1"/>
</dbReference>
<dbReference type="PATRIC" id="fig|1300222.3.peg.3445"/>
<dbReference type="InterPro" id="IPR011650">
    <property type="entry name" value="Peptidase_M20_dimer"/>
</dbReference>
<dbReference type="EMBL" id="APBN01000007">
    <property type="protein sequence ID" value="EMT51538.1"/>
    <property type="molecule type" value="Genomic_DNA"/>
</dbReference>
<evidence type="ECO:0000256" key="1">
    <source>
        <dbReference type="ARBA" id="ARBA00022723"/>
    </source>
</evidence>
<organism evidence="5 6">
    <name type="scientific">Brevibacillus borstelensis AK1</name>
    <dbReference type="NCBI Taxonomy" id="1300222"/>
    <lineage>
        <taxon>Bacteria</taxon>
        <taxon>Bacillati</taxon>
        <taxon>Bacillota</taxon>
        <taxon>Bacilli</taxon>
        <taxon>Bacillales</taxon>
        <taxon>Paenibacillaceae</taxon>
        <taxon>Brevibacillus</taxon>
    </lineage>
</organism>
<dbReference type="InterPro" id="IPR017150">
    <property type="entry name" value="Pept_M20_glutamate_carboxypep"/>
</dbReference>
<reference evidence="5 6" key="1">
    <citation type="submission" date="2013-03" db="EMBL/GenBank/DDBJ databases">
        <title>Assembly of a new bacterial strain Brevibacillus borstelensis AK1.</title>
        <authorList>
            <person name="Rajan I."/>
            <person name="PoliReddy D."/>
            <person name="Sugumar T."/>
            <person name="Rathinam K."/>
            <person name="Alqarawi S."/>
            <person name="Khalil A.B."/>
            <person name="Sivakumar N."/>
        </authorList>
    </citation>
    <scope>NUCLEOTIDE SEQUENCE [LARGE SCALE GENOMIC DNA]</scope>
    <source>
        <strain evidence="5 6">AK1</strain>
    </source>
</reference>
<dbReference type="SUPFAM" id="SSF55031">
    <property type="entry name" value="Bacterial exopeptidase dimerisation domain"/>
    <property type="match status" value="1"/>
</dbReference>
<evidence type="ECO:0000256" key="3">
    <source>
        <dbReference type="PIRSR" id="PIRSR037238-1"/>
    </source>
</evidence>
<evidence type="ECO:0000313" key="6">
    <source>
        <dbReference type="Proteomes" id="UP000012081"/>
    </source>
</evidence>
<dbReference type="PANTHER" id="PTHR43808">
    <property type="entry name" value="ACETYLORNITHINE DEACETYLASE"/>
    <property type="match status" value="1"/>
</dbReference>
<dbReference type="Pfam" id="PF01546">
    <property type="entry name" value="Peptidase_M20"/>
    <property type="match status" value="1"/>
</dbReference>
<keyword evidence="6" id="KW-1185">Reference proteome</keyword>
<dbReference type="InterPro" id="IPR036264">
    <property type="entry name" value="Bact_exopeptidase_dim_dom"/>
</dbReference>
<dbReference type="AlphaFoldDB" id="M8DDL7"/>
<feature type="active site" evidence="3">
    <location>
        <position position="84"/>
    </location>
</feature>
<dbReference type="PANTHER" id="PTHR43808:SF9">
    <property type="entry name" value="BLL0789 PROTEIN"/>
    <property type="match status" value="1"/>
</dbReference>
<dbReference type="STRING" id="1300222.I532_16478"/>
<dbReference type="Gene3D" id="3.30.70.360">
    <property type="match status" value="1"/>
</dbReference>
<dbReference type="InterPro" id="IPR002933">
    <property type="entry name" value="Peptidase_M20"/>
</dbReference>
<name>M8DDL7_9BACL</name>
<feature type="active site" description="Proton acceptor" evidence="3">
    <location>
        <position position="142"/>
    </location>
</feature>
<gene>
    <name evidence="5" type="ORF">I532_16478</name>
</gene>
<accession>M8DDL7</accession>
<evidence type="ECO:0000259" key="4">
    <source>
        <dbReference type="Pfam" id="PF07687"/>
    </source>
</evidence>
<comment type="caution">
    <text evidence="5">The sequence shown here is derived from an EMBL/GenBank/DDBJ whole genome shotgun (WGS) entry which is preliminary data.</text>
</comment>
<evidence type="ECO:0000256" key="2">
    <source>
        <dbReference type="ARBA" id="ARBA00022801"/>
    </source>
</evidence>
<proteinExistence type="predicted"/>
<protein>
    <submittedName>
        <fullName evidence="5">Peptidase M20 family protein</fullName>
    </submittedName>
</protein>
<evidence type="ECO:0000313" key="5">
    <source>
        <dbReference type="EMBL" id="EMT51538.1"/>
    </source>
</evidence>
<dbReference type="GO" id="GO:0016787">
    <property type="term" value="F:hydrolase activity"/>
    <property type="evidence" value="ECO:0007669"/>
    <property type="project" value="UniProtKB-KW"/>
</dbReference>
<dbReference type="Proteomes" id="UP000012081">
    <property type="component" value="Unassembled WGS sequence"/>
</dbReference>
<dbReference type="SUPFAM" id="SSF53187">
    <property type="entry name" value="Zn-dependent exopeptidases"/>
    <property type="match status" value="1"/>
</dbReference>
<keyword evidence="2" id="KW-0378">Hydrolase</keyword>
<dbReference type="OrthoDB" id="9783294at2"/>
<feature type="domain" description="Peptidase M20 dimerisation" evidence="4">
    <location>
        <begin position="178"/>
        <end position="270"/>
    </location>
</feature>